<sequence length="213" mass="25083">MQDLKNLKCLLPKTKTLLLKMVDECSFLDKYVLVGGSALALYLCHRKSEDLDFFTYEDSFDKKEIFDYIQGFENKEVLHQSDEQIDLLLDGLKVTFFNAKWAFLKPQKVEKFNIASLKSISAMKVNVMFLRAKYRDYYDLYFLVKKGMSLKEIFEHSTNIVEGINFKLFAIALLYIDDIEDDNIEYLEPVERISKEEIRDFFQDRLNKIVGKS</sequence>
<evidence type="ECO:0000313" key="1">
    <source>
        <dbReference type="EMBL" id="SHO81074.1"/>
    </source>
</evidence>
<dbReference type="InterPro" id="IPR014942">
    <property type="entry name" value="AbiEii"/>
</dbReference>
<name>A0A1W1EJM5_9ZZZZ</name>
<organism evidence="1">
    <name type="scientific">hydrothermal vent metagenome</name>
    <dbReference type="NCBI Taxonomy" id="652676"/>
    <lineage>
        <taxon>unclassified sequences</taxon>
        <taxon>metagenomes</taxon>
        <taxon>ecological metagenomes</taxon>
    </lineage>
</organism>
<reference evidence="1" key="1">
    <citation type="submission" date="2016-10" db="EMBL/GenBank/DDBJ databases">
        <authorList>
            <person name="de Groot N.N."/>
        </authorList>
    </citation>
    <scope>NUCLEOTIDE SEQUENCE</scope>
</reference>
<accession>A0A1W1EJM5</accession>
<proteinExistence type="predicted"/>
<dbReference type="AlphaFoldDB" id="A0A1W1EJM5"/>
<gene>
    <name evidence="1" type="ORF">MNB_SV-15-231</name>
</gene>
<dbReference type="EMBL" id="FRYL01000025">
    <property type="protein sequence ID" value="SHO81074.1"/>
    <property type="molecule type" value="Genomic_DNA"/>
</dbReference>
<protein>
    <submittedName>
        <fullName evidence="1">Uncharacterized protein aq_aa25</fullName>
    </submittedName>
</protein>
<dbReference type="Pfam" id="PF08843">
    <property type="entry name" value="AbiEii"/>
    <property type="match status" value="1"/>
</dbReference>